<feature type="region of interest" description="Disordered" evidence="1">
    <location>
        <begin position="1"/>
        <end position="23"/>
    </location>
</feature>
<feature type="non-terminal residue" evidence="3">
    <location>
        <position position="62"/>
    </location>
</feature>
<keyword evidence="2" id="KW-0472">Membrane</keyword>
<name>A0A1A7Y1Z0_9TELE</name>
<feature type="compositionally biased region" description="Polar residues" evidence="1">
    <location>
        <begin position="1"/>
        <end position="19"/>
    </location>
</feature>
<feature type="transmembrane region" description="Helical" evidence="2">
    <location>
        <begin position="35"/>
        <end position="55"/>
    </location>
</feature>
<reference evidence="3" key="1">
    <citation type="submission" date="2016-05" db="EMBL/GenBank/DDBJ databases">
        <authorList>
            <person name="Lavstsen T."/>
            <person name="Jespersen J.S."/>
        </authorList>
    </citation>
    <scope>NUCLEOTIDE SEQUENCE</scope>
    <source>
        <tissue evidence="3">Brain</tissue>
    </source>
</reference>
<keyword evidence="2" id="KW-0812">Transmembrane</keyword>
<accession>A0A1A7Y1Z0</accession>
<dbReference type="AlphaFoldDB" id="A0A1A7Y1Z0"/>
<protein>
    <submittedName>
        <fullName evidence="3">Uncharacterized protein</fullName>
    </submittedName>
</protein>
<dbReference type="EMBL" id="HADX01001862">
    <property type="protein sequence ID" value="SBP24094.1"/>
    <property type="molecule type" value="Transcribed_RNA"/>
</dbReference>
<evidence type="ECO:0000313" key="3">
    <source>
        <dbReference type="EMBL" id="SBP24094.1"/>
    </source>
</evidence>
<sequence length="62" mass="6737">LSDQQTRCNSQVPVQSPLTSKEEVDPAHAQLKQRLISSLAAVGGVMTLNILAHIFHQVTSKN</sequence>
<evidence type="ECO:0000256" key="1">
    <source>
        <dbReference type="SAM" id="MobiDB-lite"/>
    </source>
</evidence>
<feature type="non-terminal residue" evidence="3">
    <location>
        <position position="1"/>
    </location>
</feature>
<proteinExistence type="predicted"/>
<keyword evidence="2" id="KW-1133">Transmembrane helix</keyword>
<evidence type="ECO:0000256" key="2">
    <source>
        <dbReference type="SAM" id="Phobius"/>
    </source>
</evidence>
<organism evidence="3">
    <name type="scientific">Iconisemion striatum</name>
    <dbReference type="NCBI Taxonomy" id="60296"/>
    <lineage>
        <taxon>Eukaryota</taxon>
        <taxon>Metazoa</taxon>
        <taxon>Chordata</taxon>
        <taxon>Craniata</taxon>
        <taxon>Vertebrata</taxon>
        <taxon>Euteleostomi</taxon>
        <taxon>Actinopterygii</taxon>
        <taxon>Neopterygii</taxon>
        <taxon>Teleostei</taxon>
        <taxon>Neoteleostei</taxon>
        <taxon>Acanthomorphata</taxon>
        <taxon>Ovalentaria</taxon>
        <taxon>Atherinomorphae</taxon>
        <taxon>Cyprinodontiformes</taxon>
        <taxon>Nothobranchiidae</taxon>
        <taxon>Iconisemion</taxon>
    </lineage>
</organism>
<gene>
    <name evidence="3" type="primary">Nfu_g_1_004148</name>
</gene>
<reference evidence="3" key="2">
    <citation type="submission" date="2016-06" db="EMBL/GenBank/DDBJ databases">
        <title>The genome of a short-lived fish provides insights into sex chromosome evolution and the genetic control of aging.</title>
        <authorList>
            <person name="Reichwald K."/>
            <person name="Felder M."/>
            <person name="Petzold A."/>
            <person name="Koch P."/>
            <person name="Groth M."/>
            <person name="Platzer M."/>
        </authorList>
    </citation>
    <scope>NUCLEOTIDE SEQUENCE</scope>
    <source>
        <tissue evidence="3">Brain</tissue>
    </source>
</reference>